<gene>
    <name evidence="2" type="ORF">EPR50_G00011610</name>
</gene>
<comment type="caution">
    <text evidence="2">The sequence shown here is derived from an EMBL/GenBank/DDBJ whole genome shotgun (WGS) entry which is preliminary data.</text>
</comment>
<feature type="region of interest" description="Disordered" evidence="1">
    <location>
        <begin position="1"/>
        <end position="23"/>
    </location>
</feature>
<organism evidence="2 3">
    <name type="scientific">Perca flavescens</name>
    <name type="common">American yellow perch</name>
    <name type="synonym">Morone flavescens</name>
    <dbReference type="NCBI Taxonomy" id="8167"/>
    <lineage>
        <taxon>Eukaryota</taxon>
        <taxon>Metazoa</taxon>
        <taxon>Chordata</taxon>
        <taxon>Craniata</taxon>
        <taxon>Vertebrata</taxon>
        <taxon>Euteleostomi</taxon>
        <taxon>Actinopterygii</taxon>
        <taxon>Neopterygii</taxon>
        <taxon>Teleostei</taxon>
        <taxon>Neoteleostei</taxon>
        <taxon>Acanthomorphata</taxon>
        <taxon>Eupercaria</taxon>
        <taxon>Perciformes</taxon>
        <taxon>Percoidei</taxon>
        <taxon>Percidae</taxon>
        <taxon>Percinae</taxon>
        <taxon>Perca</taxon>
    </lineage>
</organism>
<evidence type="ECO:0000313" key="3">
    <source>
        <dbReference type="Proteomes" id="UP000295070"/>
    </source>
</evidence>
<dbReference type="EMBL" id="SCKG01000002">
    <property type="protein sequence ID" value="TDH15660.1"/>
    <property type="molecule type" value="Genomic_DNA"/>
</dbReference>
<evidence type="ECO:0000313" key="2">
    <source>
        <dbReference type="EMBL" id="TDH15660.1"/>
    </source>
</evidence>
<sequence length="79" mass="8961">MRAYKEPSEPTERPDSVKKQPVEAKENLHYATVHFSKKQADPLYANTTMALAQKPRREEEVDRVEYSTIKVNNGSTAPG</sequence>
<dbReference type="Proteomes" id="UP000295070">
    <property type="component" value="Chromosome 2"/>
</dbReference>
<keyword evidence="3" id="KW-1185">Reference proteome</keyword>
<reference evidence="2 3" key="1">
    <citation type="submission" date="2019-01" db="EMBL/GenBank/DDBJ databases">
        <title>A chromosome-scale genome assembly of the yellow perch, Perca flavescens.</title>
        <authorList>
            <person name="Feron R."/>
            <person name="Morvezen R."/>
            <person name="Bestin A."/>
            <person name="Haffray P."/>
            <person name="Klopp C."/>
            <person name="Zahm M."/>
            <person name="Cabau C."/>
            <person name="Roques C."/>
            <person name="Donnadieu C."/>
            <person name="Bouchez O."/>
            <person name="Christie M."/>
            <person name="Larson W."/>
            <person name="Guiguen Y."/>
        </authorList>
    </citation>
    <scope>NUCLEOTIDE SEQUENCE [LARGE SCALE GENOMIC DNA]</scope>
    <source>
        <strain evidence="2">YP-PL-M2</strain>
        <tissue evidence="2">Blood</tissue>
    </source>
</reference>
<protein>
    <submittedName>
        <fullName evidence="2">Uncharacterized protein</fullName>
    </submittedName>
</protein>
<proteinExistence type="predicted"/>
<name>A0A484DLV4_PERFV</name>
<accession>A0A484DLV4</accession>
<dbReference type="AlphaFoldDB" id="A0A484DLV4"/>
<evidence type="ECO:0000256" key="1">
    <source>
        <dbReference type="SAM" id="MobiDB-lite"/>
    </source>
</evidence>